<dbReference type="InterPro" id="IPR015943">
    <property type="entry name" value="WD40/YVTN_repeat-like_dom_sf"/>
</dbReference>
<evidence type="ECO:0000313" key="6">
    <source>
        <dbReference type="Proteomes" id="UP001465755"/>
    </source>
</evidence>
<dbReference type="GO" id="GO:0005768">
    <property type="term" value="C:endosome"/>
    <property type="evidence" value="ECO:0007669"/>
    <property type="project" value="TreeGrafter"/>
</dbReference>
<dbReference type="Pfam" id="PF04841">
    <property type="entry name" value="Vps16_N"/>
    <property type="match status" value="1"/>
</dbReference>
<dbReference type="SUPFAM" id="SSF69322">
    <property type="entry name" value="Tricorn protease domain 2"/>
    <property type="match status" value="1"/>
</dbReference>
<dbReference type="InterPro" id="IPR006926">
    <property type="entry name" value="Vps16_N"/>
</dbReference>
<dbReference type="PANTHER" id="PTHR12811:SF0">
    <property type="entry name" value="VACUOLAR PROTEIN SORTING-ASSOCIATED PROTEIN 16 HOMOLOG"/>
    <property type="match status" value="1"/>
</dbReference>
<dbReference type="Pfam" id="PF04840">
    <property type="entry name" value="Vps16_C"/>
    <property type="match status" value="1"/>
</dbReference>
<feature type="domain" description="Vps16 C-terminal" evidence="3">
    <location>
        <begin position="507"/>
        <end position="837"/>
    </location>
</feature>
<accession>A0AAW1NLT4</accession>
<dbReference type="Proteomes" id="UP001465755">
    <property type="component" value="Unassembled WGS sequence"/>
</dbReference>
<feature type="domain" description="Vps16 N-terminal" evidence="4">
    <location>
        <begin position="7"/>
        <end position="400"/>
    </location>
</feature>
<dbReference type="AlphaFoldDB" id="A0AAW1NLT4"/>
<comment type="function">
    <text evidence="2">Required for vacuole biogenesis and vacuole enlargment in dividing and expanding cells. Involved in the docking or fusion of prevacuolar vesicles.</text>
</comment>
<dbReference type="InterPro" id="IPR006925">
    <property type="entry name" value="Vps16_C"/>
</dbReference>
<proteinExistence type="inferred from homology"/>
<dbReference type="Gene3D" id="2.130.10.10">
    <property type="entry name" value="YVTN repeat-like/Quinoprotein amine dehydrogenase"/>
    <property type="match status" value="1"/>
</dbReference>
<keyword evidence="2" id="KW-0926">Vacuole</keyword>
<gene>
    <name evidence="5" type="ORF">WJX73_008313</name>
</gene>
<protein>
    <recommendedName>
        <fullName evidence="2">Protein VACUOLELESS1</fullName>
    </recommendedName>
</protein>
<comment type="caution">
    <text evidence="5">The sequence shown here is derived from an EMBL/GenBank/DDBJ whole genome shotgun (WGS) entry which is preliminary data.</text>
</comment>
<dbReference type="GO" id="GO:0030897">
    <property type="term" value="C:HOPS complex"/>
    <property type="evidence" value="ECO:0007669"/>
    <property type="project" value="TreeGrafter"/>
</dbReference>
<dbReference type="InterPro" id="IPR038132">
    <property type="entry name" value="Vps16_C_sf"/>
</dbReference>
<organism evidence="5 6">
    <name type="scientific">Symbiochloris irregularis</name>
    <dbReference type="NCBI Taxonomy" id="706552"/>
    <lineage>
        <taxon>Eukaryota</taxon>
        <taxon>Viridiplantae</taxon>
        <taxon>Chlorophyta</taxon>
        <taxon>core chlorophytes</taxon>
        <taxon>Trebouxiophyceae</taxon>
        <taxon>Trebouxiales</taxon>
        <taxon>Trebouxiaceae</taxon>
        <taxon>Symbiochloris</taxon>
    </lineage>
</organism>
<evidence type="ECO:0000313" key="5">
    <source>
        <dbReference type="EMBL" id="KAK9786074.1"/>
    </source>
</evidence>
<dbReference type="GO" id="GO:0042144">
    <property type="term" value="P:vacuole fusion, non-autophagic"/>
    <property type="evidence" value="ECO:0007669"/>
    <property type="project" value="TreeGrafter"/>
</dbReference>
<dbReference type="GO" id="GO:0003779">
    <property type="term" value="F:actin binding"/>
    <property type="evidence" value="ECO:0007669"/>
    <property type="project" value="TreeGrafter"/>
</dbReference>
<dbReference type="GO" id="GO:0016197">
    <property type="term" value="P:endosomal transport"/>
    <property type="evidence" value="ECO:0007669"/>
    <property type="project" value="TreeGrafter"/>
</dbReference>
<evidence type="ECO:0000259" key="4">
    <source>
        <dbReference type="Pfam" id="PF04841"/>
    </source>
</evidence>
<comment type="similarity">
    <text evidence="1 2">Belongs to the VPS16 family.</text>
</comment>
<dbReference type="PIRSF" id="PIRSF007949">
    <property type="entry name" value="VPS16"/>
    <property type="match status" value="1"/>
</dbReference>
<name>A0AAW1NLT4_9CHLO</name>
<dbReference type="InterPro" id="IPR016534">
    <property type="entry name" value="VPS16"/>
</dbReference>
<evidence type="ECO:0000256" key="2">
    <source>
        <dbReference type="PIRNR" id="PIRNR007949"/>
    </source>
</evidence>
<evidence type="ECO:0000259" key="3">
    <source>
        <dbReference type="Pfam" id="PF04840"/>
    </source>
</evidence>
<keyword evidence="2" id="KW-0472">Membrane</keyword>
<dbReference type="Gene3D" id="1.10.150.780">
    <property type="entry name" value="Vps16, C-terminal region"/>
    <property type="match status" value="1"/>
</dbReference>
<dbReference type="PANTHER" id="PTHR12811">
    <property type="entry name" value="VACUOLAR PROTEIN SORTING VPS16"/>
    <property type="match status" value="1"/>
</dbReference>
<evidence type="ECO:0000256" key="1">
    <source>
        <dbReference type="ARBA" id="ARBA00009250"/>
    </source>
</evidence>
<dbReference type="GO" id="GO:0005765">
    <property type="term" value="C:lysosomal membrane"/>
    <property type="evidence" value="ECO:0007669"/>
    <property type="project" value="TreeGrafter"/>
</dbReference>
<dbReference type="GO" id="GO:0006886">
    <property type="term" value="P:intracellular protein transport"/>
    <property type="evidence" value="ECO:0007669"/>
    <property type="project" value="InterPro"/>
</dbReference>
<sequence length="856" mass="91198">MSWQSPVGDWDACGDRFYEKTELYQLGWEVSDFDNQRVCCAREGGPIAVVRDERRIVLVTGGNTRPVLKIFTSAGGVMGALVWDKGSIAGLGWTSANELVVVEVTGEVHMLSMHGKILPKQFSLGQEVANEGITHCIIYPTGLVALSASHTLWSVSGWEDPRPQRLAPMGKGITPPHCIAAIEPAHTLSGCVEVLVATGDHVLIVDADSAQAHAHGQGPLLALAVAPNGSFVASFSEGGRLLVWTADFTKVLSEFETDVTGPPKALAWCGTDSVVVCLEDTVLMVGPYGDCVQYELEGAVHLVPEVDGVRMVTADRHELLRRVPDALQDIFSTGSTSVAATLFDARKMFDEGNAKADEKLRSIVHSLPEAVMNCIAAAGADMDPARQAALLKAAVYGRAFCGAEAVGKLALRDAAMSLRVLNALRSPEVGVPLTNRQLEALTVEGAVQRLVAMHHHFLALKMATAAGTRTDVVLVHWACAKITASQDVPDDKLMAVLEAKLKGRQGMQYAAIAAHARSLGRTSLAASLLDREPRASEQVPLLLNLGEEARALGKAVDSGDPDLVYLALFKMYSARPLSDFLAAISSTKPLARSLFLAYCAKTEPELLEEVLKVQGGHEGLASLRFKEALATAAAAKAASAGTVGARTIRSLDLMQADVLKLIERSADSWGQLRDYGLQSKGAQEMVSLRKLQSDLESETGNACFLGLSAVGTVRQLLRLGNVRGAARVRAELKISDRRFTWLKIRMLGAAKDWEGLEALGREKKLPVGMDVFIAACKAHGAPPATTAKFIARLPEAREKAEEYAAIGMLTEAANAAAQSKDTDMLSAIQGMVGGSSNPLGAAVSQLKDRLSAGVSR</sequence>
<dbReference type="EMBL" id="JALJOQ010000282">
    <property type="protein sequence ID" value="KAK9786074.1"/>
    <property type="molecule type" value="Genomic_DNA"/>
</dbReference>
<reference evidence="5 6" key="1">
    <citation type="journal article" date="2024" name="Nat. Commun.">
        <title>Phylogenomics reveals the evolutionary origins of lichenization in chlorophyte algae.</title>
        <authorList>
            <person name="Puginier C."/>
            <person name="Libourel C."/>
            <person name="Otte J."/>
            <person name="Skaloud P."/>
            <person name="Haon M."/>
            <person name="Grisel S."/>
            <person name="Petersen M."/>
            <person name="Berrin J.G."/>
            <person name="Delaux P.M."/>
            <person name="Dal Grande F."/>
            <person name="Keller J."/>
        </authorList>
    </citation>
    <scope>NUCLEOTIDE SEQUENCE [LARGE SCALE GENOMIC DNA]</scope>
    <source>
        <strain evidence="5 6">SAG 2036</strain>
    </source>
</reference>
<comment type="subcellular location">
    <subcellularLocation>
        <location evidence="2">Vacuole membrane</location>
        <topology evidence="2">Peripheral membrane protein</topology>
    </subcellularLocation>
</comment>
<keyword evidence="6" id="KW-1185">Reference proteome</keyword>